<keyword evidence="6" id="KW-0378">Hydrolase</keyword>
<dbReference type="InterPro" id="IPR012939">
    <property type="entry name" value="Glyco_hydro_92"/>
</dbReference>
<evidence type="ECO:0000256" key="3">
    <source>
        <dbReference type="ARBA" id="ARBA00022837"/>
    </source>
</evidence>
<feature type="domain" description="Glycosyl hydrolase family 92 N-terminal" evidence="5">
    <location>
        <begin position="42"/>
        <end position="319"/>
    </location>
</feature>
<feature type="domain" description="Glycosyl hydrolase family 92" evidence="4">
    <location>
        <begin position="325"/>
        <end position="776"/>
    </location>
</feature>
<gene>
    <name evidence="6" type="ORF">ING2E5A_0089</name>
</gene>
<dbReference type="EMBL" id="LT608328">
    <property type="protein sequence ID" value="SCM55174.1"/>
    <property type="molecule type" value="Genomic_DNA"/>
</dbReference>
<keyword evidence="3" id="KW-0106">Calcium</keyword>
<dbReference type="PANTHER" id="PTHR12143">
    <property type="entry name" value="PEPTIDE N-GLYCANASE PNGASE -RELATED"/>
    <property type="match status" value="1"/>
</dbReference>
<organism evidence="6 7">
    <name type="scientific">Petrimonas mucosa</name>
    <dbReference type="NCBI Taxonomy" id="1642646"/>
    <lineage>
        <taxon>Bacteria</taxon>
        <taxon>Pseudomonadati</taxon>
        <taxon>Bacteroidota</taxon>
        <taxon>Bacteroidia</taxon>
        <taxon>Bacteroidales</taxon>
        <taxon>Dysgonomonadaceae</taxon>
        <taxon>Petrimonas</taxon>
    </lineage>
</organism>
<sequence length="786" mass="88492">MKIKQLKLIRLVVIFTCLSGLMLISCTGSGKPAGDEFSPADLVNPFIGASTSTSAAGVYHGLGKTFPGATTPYGMVQVSPNTITGGDNSPGYSFEHETIEGFAFTQMSGVGWYGDLGNFLVMPTTGPLKTIAGKEDGSISGYRSRYDKGTELAKAGYYSVKLTDYGIRVESSATPRCGILKFTFPENKQSRIQVDLARRVGGTSVEQYVKVVDSTTIQGWMRCTPEGGGWGDGEGKVNYTLYFYARSSKPFEQYGFWSADIPAEWKRKREDVTAIPYLERVASAPLITDVDELHGKHLGFFGEFATLEKEEVTMKVGLSFVDLEGAEKNFNREIADLDFEGVKEQAHRMWNQELSRIKISGGSEDEKTIFYTALYHTMIDPRIFTDVDGRYVGGDGTVHSTGERFTKRTIFSGWDVFRSQFPLQTIINPQLVNDQLNSLITLAEESGREYFERWEIMNAYSGCMIGNPAIPVLADAYVKGIRSYDVEKAFRYAVNSSRRFGNDSLGYTPSTLGISYTLEYAYADWCIARLAEALGKKEEAGEYMKKSQAYRSIFDPEMGWFRPRKEDGSWYPWPETGRTTEWYGSIESNPYQQGWFVPHDVEGMVELMGGRERVLEDLTRFFELTPAHFLWNDYYNHANEPVHFVPFLFNRLNQPWSTQKWTRSICARAYRNEVEGIVGNEDAGQMSAWYVLAASGIHPACPGDTRMEITSPVFERVEFRLDPAHATGDKFTIIAHDNGPDRIYIQRALLNGKEYNKCYIDFNEIARGGVLELFMGEQPNEKWGLE</sequence>
<dbReference type="InterPro" id="IPR050883">
    <property type="entry name" value="PNGase"/>
</dbReference>
<keyword evidence="7" id="KW-1185">Reference proteome</keyword>
<evidence type="ECO:0000259" key="4">
    <source>
        <dbReference type="Pfam" id="PF07971"/>
    </source>
</evidence>
<dbReference type="SUPFAM" id="SSF48208">
    <property type="entry name" value="Six-hairpin glycosidases"/>
    <property type="match status" value="1"/>
</dbReference>
<comment type="subunit">
    <text evidence="2">Monomer.</text>
</comment>
<evidence type="ECO:0000313" key="7">
    <source>
        <dbReference type="Proteomes" id="UP000178485"/>
    </source>
</evidence>
<dbReference type="GO" id="GO:0016798">
    <property type="term" value="F:hydrolase activity, acting on glycosyl bonds"/>
    <property type="evidence" value="ECO:0007669"/>
    <property type="project" value="UniProtKB-KW"/>
</dbReference>
<evidence type="ECO:0000259" key="5">
    <source>
        <dbReference type="Pfam" id="PF17678"/>
    </source>
</evidence>
<dbReference type="PROSITE" id="PS51257">
    <property type="entry name" value="PROKAR_LIPOPROTEIN"/>
    <property type="match status" value="1"/>
</dbReference>
<dbReference type="GO" id="GO:0030246">
    <property type="term" value="F:carbohydrate binding"/>
    <property type="evidence" value="ECO:0007669"/>
    <property type="project" value="InterPro"/>
</dbReference>
<dbReference type="GO" id="GO:0005829">
    <property type="term" value="C:cytosol"/>
    <property type="evidence" value="ECO:0007669"/>
    <property type="project" value="TreeGrafter"/>
</dbReference>
<dbReference type="GO" id="GO:0005975">
    <property type="term" value="P:carbohydrate metabolic process"/>
    <property type="evidence" value="ECO:0007669"/>
    <property type="project" value="InterPro"/>
</dbReference>
<dbReference type="RefSeq" id="WP_083373098.1">
    <property type="nucleotide sequence ID" value="NZ_DUQN01000139.1"/>
</dbReference>
<protein>
    <submittedName>
        <fullName evidence="6">Putative glycosidase Rv0584</fullName>
        <ecNumber evidence="6">3.2.1.-</ecNumber>
    </submittedName>
</protein>
<accession>A0A1G4G338</accession>
<dbReference type="InterPro" id="IPR008928">
    <property type="entry name" value="6-hairpin_glycosidase_sf"/>
</dbReference>
<dbReference type="Gene3D" id="3.30.2080.10">
    <property type="entry name" value="GH92 mannosidase domain"/>
    <property type="match status" value="1"/>
</dbReference>
<evidence type="ECO:0000256" key="1">
    <source>
        <dbReference type="ARBA" id="ARBA00001913"/>
    </source>
</evidence>
<dbReference type="Gene3D" id="1.20.1050.60">
    <property type="entry name" value="alpha-1,2-mannosidase"/>
    <property type="match status" value="1"/>
</dbReference>
<dbReference type="GO" id="GO:0006516">
    <property type="term" value="P:glycoprotein catabolic process"/>
    <property type="evidence" value="ECO:0007669"/>
    <property type="project" value="TreeGrafter"/>
</dbReference>
<dbReference type="NCBIfam" id="TIGR01180">
    <property type="entry name" value="aman2_put"/>
    <property type="match status" value="1"/>
</dbReference>
<dbReference type="STRING" id="1642646.ING2E5A_0089"/>
<keyword evidence="6" id="KW-0326">Glycosidase</keyword>
<dbReference type="AlphaFoldDB" id="A0A1G4G338"/>
<dbReference type="InterPro" id="IPR005887">
    <property type="entry name" value="GH92_a_mannosidase_put"/>
</dbReference>
<comment type="cofactor">
    <cofactor evidence="1">
        <name>Ca(2+)</name>
        <dbReference type="ChEBI" id="CHEBI:29108"/>
    </cofactor>
</comment>
<dbReference type="Proteomes" id="UP000178485">
    <property type="component" value="Chromosome i"/>
</dbReference>
<dbReference type="PANTHER" id="PTHR12143:SF39">
    <property type="entry name" value="SECRETED PROTEIN"/>
    <property type="match status" value="1"/>
</dbReference>
<dbReference type="InterPro" id="IPR041371">
    <property type="entry name" value="GH92_N"/>
</dbReference>
<dbReference type="Pfam" id="PF07971">
    <property type="entry name" value="Glyco_hydro_92"/>
    <property type="match status" value="1"/>
</dbReference>
<reference evidence="6 7" key="1">
    <citation type="submission" date="2016-08" db="EMBL/GenBank/DDBJ databases">
        <authorList>
            <person name="Seilhamer J.J."/>
        </authorList>
    </citation>
    <scope>NUCLEOTIDE SEQUENCE [LARGE SCALE GENOMIC DNA]</scope>
    <source>
        <strain evidence="6">ING2-E5A</strain>
    </source>
</reference>
<evidence type="ECO:0000256" key="2">
    <source>
        <dbReference type="ARBA" id="ARBA00011245"/>
    </source>
</evidence>
<evidence type="ECO:0000313" key="6">
    <source>
        <dbReference type="EMBL" id="SCM55174.1"/>
    </source>
</evidence>
<dbReference type="Gene3D" id="2.70.98.10">
    <property type="match status" value="1"/>
</dbReference>
<name>A0A1G4G338_9BACT</name>
<dbReference type="Pfam" id="PF17678">
    <property type="entry name" value="Glyco_hydro_92N"/>
    <property type="match status" value="1"/>
</dbReference>
<dbReference type="InterPro" id="IPR014718">
    <property type="entry name" value="GH-type_carb-bd"/>
</dbReference>
<dbReference type="FunFam" id="3.30.2080.10:FF:000001">
    <property type="entry name" value="Alpha-1,2-mannosidase subfamily"/>
    <property type="match status" value="1"/>
</dbReference>
<proteinExistence type="predicted"/>
<dbReference type="KEGG" id="pmuc:ING2E5A_0089"/>
<dbReference type="GO" id="GO:0000224">
    <property type="term" value="F:peptide-N4-(N-acetyl-beta-glucosaminyl)asparagine amidase activity"/>
    <property type="evidence" value="ECO:0007669"/>
    <property type="project" value="TreeGrafter"/>
</dbReference>
<dbReference type="EC" id="3.2.1.-" evidence="6"/>
<dbReference type="Gene3D" id="1.20.1610.10">
    <property type="entry name" value="alpha-1,2-mannosidases domains"/>
    <property type="match status" value="1"/>
</dbReference>